<keyword evidence="4 9" id="KW-0808">Transferase</keyword>
<evidence type="ECO:0000256" key="8">
    <source>
        <dbReference type="ARBA" id="ARBA00047417"/>
    </source>
</evidence>
<evidence type="ECO:0000256" key="10">
    <source>
        <dbReference type="SAM" id="SignalP"/>
    </source>
</evidence>
<evidence type="ECO:0000256" key="7">
    <source>
        <dbReference type="ARBA" id="ARBA00023315"/>
    </source>
</evidence>
<evidence type="ECO:0000256" key="6">
    <source>
        <dbReference type="ARBA" id="ARBA00023145"/>
    </source>
</evidence>
<evidence type="ECO:0000256" key="1">
    <source>
        <dbReference type="ARBA" id="ARBA00001049"/>
    </source>
</evidence>
<dbReference type="InterPro" id="IPR043137">
    <property type="entry name" value="GGT_ssub_C"/>
</dbReference>
<keyword evidence="9" id="KW-0317">Glutathione biosynthesis</keyword>
<sequence length="702" mass="70559">MRKRKIGAAPGALALTALTLALLGACGGGSSNSGSPASSATSSAASSSSVASAASSASSAASSSSGAASSSASSITAANACTVLASDGSTVVVGSGLAGDPAAPEAASGYRTGKTTRYAGSFMVTSASALASKAGCEILAAGGNAVDAAVAVQAVLGLTVPEATGIGGGAFMLYYDATNKTVQAYDGRETAPAAATENYLRYIDDASDQTTPKPSARASGRSIGTPGVLRMLDAAWQDHGAKPWKGLFSNAITLSTEGFQISSRLASAISGASSSLSRDAEAKAYFLNADGSGKAQGTTLKNPDYAATLSAIANSGVDAFYTGSIAQAIVDKVAQSTGEDGSVMTPGKTTLADLAGYEAKRRTAVCSTYRDYYICGMPPPSSGGIAVAQTLGILENFDLGAAANLPTSYDVEGGRPSVQGVHLISEAERLAYADRDQYVADTDFVALPGGSWSAMLDKTYLKNRANLISLSASMHTASAGSFPSSSVLAADHTPEQGTSHLTIVDKQGNVVTMTTTVESSLGSFHFTKGFILNNQLTDFSSAPADASGTPYANRVAAGKRPRSSMSPTLVFRKTSAGGMGDFVMATGSPGGSTIIQYVVKTLVASLDWGLDAQRGTNMIDFGASNSATTSLGGEHPNLDTSNSGANDSLITGLKALGHTVSTSAQASGIGSIIRMTVNGQSVLAGSTDPRREGLVLGDTVTP</sequence>
<protein>
    <recommendedName>
        <fullName evidence="9">Glutathione hydrolase proenzyme</fullName>
        <ecNumber evidence="9">2.3.2.2</ecNumber>
        <ecNumber evidence="9">3.4.19.13</ecNumber>
    </recommendedName>
    <component>
        <recommendedName>
            <fullName evidence="9">Glutathione hydrolase large chain</fullName>
        </recommendedName>
    </component>
    <component>
        <recommendedName>
            <fullName evidence="9">Glutathione hydrolase small chain</fullName>
        </recommendedName>
    </component>
</protein>
<dbReference type="PANTHER" id="PTHR43199">
    <property type="entry name" value="GLUTATHIONE HYDROLASE"/>
    <property type="match status" value="1"/>
</dbReference>
<keyword evidence="12" id="KW-1185">Reference proteome</keyword>
<proteinExistence type="inferred from homology"/>
<keyword evidence="5 9" id="KW-0378">Hydrolase</keyword>
<comment type="pathway">
    <text evidence="9">Sulfur metabolism; glutathione metabolism.</text>
</comment>
<comment type="catalytic activity">
    <reaction evidence="1 9">
        <text>an S-substituted glutathione + H2O = an S-substituted L-cysteinylglycine + L-glutamate</text>
        <dbReference type="Rhea" id="RHEA:59468"/>
        <dbReference type="ChEBI" id="CHEBI:15377"/>
        <dbReference type="ChEBI" id="CHEBI:29985"/>
        <dbReference type="ChEBI" id="CHEBI:90779"/>
        <dbReference type="ChEBI" id="CHEBI:143103"/>
        <dbReference type="EC" id="3.4.19.13"/>
    </reaction>
</comment>
<gene>
    <name evidence="11" type="primary">ggt</name>
    <name evidence="11" type="ORF">ABVT11_16740</name>
</gene>
<keyword evidence="10" id="KW-0732">Signal</keyword>
<evidence type="ECO:0000256" key="5">
    <source>
        <dbReference type="ARBA" id="ARBA00022801"/>
    </source>
</evidence>
<comment type="similarity">
    <text evidence="3 9">Belongs to the gamma-glutamyltransferase family.</text>
</comment>
<dbReference type="EC" id="2.3.2.2" evidence="9"/>
<dbReference type="Proteomes" id="UP001548590">
    <property type="component" value="Unassembled WGS sequence"/>
</dbReference>
<feature type="chain" id="PRO_5045296815" description="Glutathione hydrolase proenzyme" evidence="10">
    <location>
        <begin position="25"/>
        <end position="702"/>
    </location>
</feature>
<dbReference type="EMBL" id="JBEWLZ010000012">
    <property type="protein sequence ID" value="MET1491488.1"/>
    <property type="molecule type" value="Genomic_DNA"/>
</dbReference>
<dbReference type="PANTHER" id="PTHR43199:SF1">
    <property type="entry name" value="GLUTATHIONE HYDROLASE PROENZYME"/>
    <property type="match status" value="1"/>
</dbReference>
<keyword evidence="7 9" id="KW-0012">Acyltransferase</keyword>
<dbReference type="NCBIfam" id="TIGR00066">
    <property type="entry name" value="g_glut_trans"/>
    <property type="match status" value="1"/>
</dbReference>
<dbReference type="Pfam" id="PF01019">
    <property type="entry name" value="G_glu_transpept"/>
    <property type="match status" value="1"/>
</dbReference>
<evidence type="ECO:0000313" key="11">
    <source>
        <dbReference type="EMBL" id="MET1491488.1"/>
    </source>
</evidence>
<comment type="catalytic activity">
    <reaction evidence="8 9">
        <text>an N-terminal (5-L-glutamyl)-[peptide] + an alpha-amino acid = 5-L-glutamyl amino acid + an N-terminal L-alpha-aminoacyl-[peptide]</text>
        <dbReference type="Rhea" id="RHEA:23904"/>
        <dbReference type="Rhea" id="RHEA-COMP:9780"/>
        <dbReference type="Rhea" id="RHEA-COMP:9795"/>
        <dbReference type="ChEBI" id="CHEBI:77644"/>
        <dbReference type="ChEBI" id="CHEBI:78597"/>
        <dbReference type="ChEBI" id="CHEBI:78599"/>
        <dbReference type="ChEBI" id="CHEBI:78608"/>
        <dbReference type="EC" id="2.3.2.2"/>
    </reaction>
</comment>
<evidence type="ECO:0000256" key="4">
    <source>
        <dbReference type="ARBA" id="ARBA00022679"/>
    </source>
</evidence>
<name>A0ABV2CUA9_9RHOO</name>
<organism evidence="11 12">
    <name type="scientific">Uliginosibacterium paludis</name>
    <dbReference type="NCBI Taxonomy" id="1615952"/>
    <lineage>
        <taxon>Bacteria</taxon>
        <taxon>Pseudomonadati</taxon>
        <taxon>Pseudomonadota</taxon>
        <taxon>Betaproteobacteria</taxon>
        <taxon>Rhodocyclales</taxon>
        <taxon>Zoogloeaceae</taxon>
        <taxon>Uliginosibacterium</taxon>
    </lineage>
</organism>
<dbReference type="EC" id="3.4.19.13" evidence="9"/>
<evidence type="ECO:0000256" key="9">
    <source>
        <dbReference type="RuleBase" id="RU368036"/>
    </source>
</evidence>
<dbReference type="Gene3D" id="3.60.20.40">
    <property type="match status" value="1"/>
</dbReference>
<feature type="signal peptide" evidence="10">
    <location>
        <begin position="1"/>
        <end position="24"/>
    </location>
</feature>
<keyword evidence="6 9" id="KW-0865">Zymogen</keyword>
<accession>A0ABV2CUA9</accession>
<dbReference type="InterPro" id="IPR051792">
    <property type="entry name" value="GGT_bact"/>
</dbReference>
<dbReference type="GO" id="GO:0103068">
    <property type="term" value="F:leukotriene C4 gamma-glutamyl transferase activity"/>
    <property type="evidence" value="ECO:0007669"/>
    <property type="project" value="UniProtKB-EC"/>
</dbReference>
<evidence type="ECO:0000256" key="3">
    <source>
        <dbReference type="ARBA" id="ARBA00009381"/>
    </source>
</evidence>
<dbReference type="InterPro" id="IPR029055">
    <property type="entry name" value="Ntn_hydrolases_N"/>
</dbReference>
<dbReference type="PROSITE" id="PS51257">
    <property type="entry name" value="PROKAR_LIPOPROTEIN"/>
    <property type="match status" value="1"/>
</dbReference>
<dbReference type="InterPro" id="IPR043138">
    <property type="entry name" value="GGT_lsub"/>
</dbReference>
<dbReference type="Gene3D" id="1.10.246.130">
    <property type="match status" value="1"/>
</dbReference>
<evidence type="ECO:0000313" key="12">
    <source>
        <dbReference type="Proteomes" id="UP001548590"/>
    </source>
</evidence>
<dbReference type="RefSeq" id="WP_345927414.1">
    <property type="nucleotide sequence ID" value="NZ_JBDIVF010000004.1"/>
</dbReference>
<reference evidence="11 12" key="1">
    <citation type="submission" date="2024-07" db="EMBL/GenBank/DDBJ databases">
        <title>Uliginosibacterium paludis KCTC:42655.</title>
        <authorList>
            <person name="Kim M.K."/>
        </authorList>
    </citation>
    <scope>NUCLEOTIDE SEQUENCE [LARGE SCALE GENOMIC DNA]</scope>
    <source>
        <strain evidence="11 12">KCTC 42655</strain>
    </source>
</reference>
<dbReference type="SUPFAM" id="SSF56235">
    <property type="entry name" value="N-terminal nucleophile aminohydrolases (Ntn hydrolases)"/>
    <property type="match status" value="1"/>
</dbReference>
<comment type="subunit">
    <text evidence="9">This enzyme consists of two polypeptide chains, which are synthesized in precursor form from a single polypeptide.</text>
</comment>
<evidence type="ECO:0000256" key="2">
    <source>
        <dbReference type="ARBA" id="ARBA00001089"/>
    </source>
</evidence>
<comment type="PTM">
    <text evidence="9">Cleaved by autocatalysis into a large and a small subunit.</text>
</comment>
<comment type="catalytic activity">
    <reaction evidence="2 9">
        <text>glutathione + H2O = L-cysteinylglycine + L-glutamate</text>
        <dbReference type="Rhea" id="RHEA:28807"/>
        <dbReference type="ChEBI" id="CHEBI:15377"/>
        <dbReference type="ChEBI" id="CHEBI:29985"/>
        <dbReference type="ChEBI" id="CHEBI:57925"/>
        <dbReference type="ChEBI" id="CHEBI:61694"/>
        <dbReference type="EC" id="3.4.19.13"/>
    </reaction>
</comment>
<comment type="caution">
    <text evidence="11">The sequence shown here is derived from an EMBL/GenBank/DDBJ whole genome shotgun (WGS) entry which is preliminary data.</text>
</comment>
<dbReference type="InterPro" id="IPR000101">
    <property type="entry name" value="GGT_peptidase"/>
</dbReference>
<dbReference type="PRINTS" id="PR01210">
    <property type="entry name" value="GGTRANSPTASE"/>
</dbReference>